<dbReference type="Proteomes" id="UP000887577">
    <property type="component" value="Unplaced"/>
</dbReference>
<reference evidence="3" key="1">
    <citation type="submission" date="2022-11" db="UniProtKB">
        <authorList>
            <consortium name="WormBaseParasite"/>
        </authorList>
    </citation>
    <scope>IDENTIFICATION</scope>
</reference>
<evidence type="ECO:0000313" key="3">
    <source>
        <dbReference type="WBParaSite" id="PSU_v2.g17131.t1"/>
    </source>
</evidence>
<protein>
    <submittedName>
        <fullName evidence="3">VWFA domain-containing protein</fullName>
    </submittedName>
</protein>
<name>A0A914YA98_9BILA</name>
<dbReference type="SUPFAM" id="SSF53300">
    <property type="entry name" value="vWA-like"/>
    <property type="match status" value="1"/>
</dbReference>
<keyword evidence="2" id="KW-1185">Reference proteome</keyword>
<accession>A0A914YA98</accession>
<dbReference type="InterPro" id="IPR036465">
    <property type="entry name" value="vWFA_dom_sf"/>
</dbReference>
<dbReference type="AlphaFoldDB" id="A0A914YA98"/>
<dbReference type="WBParaSite" id="PSU_v2.g17131.t1">
    <property type="protein sequence ID" value="PSU_v2.g17131.t1"/>
    <property type="gene ID" value="PSU_v2.g17131"/>
</dbReference>
<dbReference type="InterPro" id="IPR002035">
    <property type="entry name" value="VWF_A"/>
</dbReference>
<evidence type="ECO:0000259" key="1">
    <source>
        <dbReference type="Pfam" id="PF00092"/>
    </source>
</evidence>
<dbReference type="Gene3D" id="3.40.50.410">
    <property type="entry name" value="von Willebrand factor, type A domain"/>
    <property type="match status" value="1"/>
</dbReference>
<dbReference type="Pfam" id="PF00092">
    <property type="entry name" value="VWA"/>
    <property type="match status" value="1"/>
</dbReference>
<proteinExistence type="predicted"/>
<sequence length="113" mass="12455">MIKNDIKTFISKVTARYLFADDITSQRPFSSRFGVIVFSDTATVAVPLKNYGRIEFLNNVFSNATFGDGGSSNVTAALSLAYDEFLQHGTPDHSTFDASRITVLIVNDMAKKH</sequence>
<feature type="domain" description="VWFA" evidence="1">
    <location>
        <begin position="5"/>
        <end position="106"/>
    </location>
</feature>
<evidence type="ECO:0000313" key="2">
    <source>
        <dbReference type="Proteomes" id="UP000887577"/>
    </source>
</evidence>
<organism evidence="2 3">
    <name type="scientific">Panagrolaimus superbus</name>
    <dbReference type="NCBI Taxonomy" id="310955"/>
    <lineage>
        <taxon>Eukaryota</taxon>
        <taxon>Metazoa</taxon>
        <taxon>Ecdysozoa</taxon>
        <taxon>Nematoda</taxon>
        <taxon>Chromadorea</taxon>
        <taxon>Rhabditida</taxon>
        <taxon>Tylenchina</taxon>
        <taxon>Panagrolaimomorpha</taxon>
        <taxon>Panagrolaimoidea</taxon>
        <taxon>Panagrolaimidae</taxon>
        <taxon>Panagrolaimus</taxon>
    </lineage>
</organism>